<protein>
    <submittedName>
        <fullName evidence="4">GNAT family N-acetyltransferase</fullName>
    </submittedName>
</protein>
<dbReference type="InterPro" id="IPR000182">
    <property type="entry name" value="GNAT_dom"/>
</dbReference>
<evidence type="ECO:0000313" key="4">
    <source>
        <dbReference type="EMBL" id="MCW8085409.1"/>
    </source>
</evidence>
<dbReference type="InterPro" id="IPR051016">
    <property type="entry name" value="Diverse_Substrate_AcTransf"/>
</dbReference>
<keyword evidence="2" id="KW-0012">Acyltransferase</keyword>
<feature type="domain" description="N-acetyltransferase" evidence="3">
    <location>
        <begin position="2"/>
        <end position="150"/>
    </location>
</feature>
<reference evidence="4 5" key="1">
    <citation type="submission" date="2022-10" db="EMBL/GenBank/DDBJ databases">
        <title>Roseococcus glaciei nov., sp. nov., isolated from glacier.</title>
        <authorList>
            <person name="Liu Q."/>
            <person name="Xin Y.-H."/>
        </authorList>
    </citation>
    <scope>NUCLEOTIDE SEQUENCE [LARGE SCALE GENOMIC DNA]</scope>
    <source>
        <strain evidence="4 5">MDT2-1-1</strain>
    </source>
</reference>
<name>A0ABT3NTC2_9PROT</name>
<dbReference type="Pfam" id="PF00583">
    <property type="entry name" value="Acetyltransf_1"/>
    <property type="match status" value="1"/>
</dbReference>
<evidence type="ECO:0000313" key="5">
    <source>
        <dbReference type="Proteomes" id="UP001526430"/>
    </source>
</evidence>
<dbReference type="Gene3D" id="3.40.630.30">
    <property type="match status" value="1"/>
</dbReference>
<accession>A0ABT3NTC2</accession>
<dbReference type="Proteomes" id="UP001526430">
    <property type="component" value="Unassembled WGS sequence"/>
</dbReference>
<sequence>MFRWRATTKADVPEILRLVRALAEYERIPHEFTAIVADYERAFFGPAPEAEAMLCELEGRVVAVCVVARTFSTFAGKPGLWIEDIFVEPEHRRKGIARAAFAAVAQRAVAEGCAHLEWNVLDWNAPAIAAYEAMGAVPRNEWTDMRVSGPALARLAQGG</sequence>
<dbReference type="SUPFAM" id="SSF55729">
    <property type="entry name" value="Acyl-CoA N-acyltransferases (Nat)"/>
    <property type="match status" value="1"/>
</dbReference>
<dbReference type="EMBL" id="JAPFQI010000003">
    <property type="protein sequence ID" value="MCW8085409.1"/>
    <property type="molecule type" value="Genomic_DNA"/>
</dbReference>
<evidence type="ECO:0000256" key="2">
    <source>
        <dbReference type="ARBA" id="ARBA00023315"/>
    </source>
</evidence>
<evidence type="ECO:0000259" key="3">
    <source>
        <dbReference type="PROSITE" id="PS51186"/>
    </source>
</evidence>
<gene>
    <name evidence="4" type="ORF">OF850_07210</name>
</gene>
<dbReference type="InterPro" id="IPR016181">
    <property type="entry name" value="Acyl_CoA_acyltransferase"/>
</dbReference>
<proteinExistence type="predicted"/>
<dbReference type="PROSITE" id="PS51186">
    <property type="entry name" value="GNAT"/>
    <property type="match status" value="1"/>
</dbReference>
<organism evidence="4 5">
    <name type="scientific">Sabulicella glaciei</name>
    <dbReference type="NCBI Taxonomy" id="2984948"/>
    <lineage>
        <taxon>Bacteria</taxon>
        <taxon>Pseudomonadati</taxon>
        <taxon>Pseudomonadota</taxon>
        <taxon>Alphaproteobacteria</taxon>
        <taxon>Acetobacterales</taxon>
        <taxon>Acetobacteraceae</taxon>
        <taxon>Sabulicella</taxon>
    </lineage>
</organism>
<comment type="caution">
    <text evidence="4">The sequence shown here is derived from an EMBL/GenBank/DDBJ whole genome shotgun (WGS) entry which is preliminary data.</text>
</comment>
<dbReference type="PANTHER" id="PTHR10545">
    <property type="entry name" value="DIAMINE N-ACETYLTRANSFERASE"/>
    <property type="match status" value="1"/>
</dbReference>
<dbReference type="PANTHER" id="PTHR10545:SF29">
    <property type="entry name" value="GH14572P-RELATED"/>
    <property type="match status" value="1"/>
</dbReference>
<dbReference type="RefSeq" id="WP_301589302.1">
    <property type="nucleotide sequence ID" value="NZ_JAPFQI010000003.1"/>
</dbReference>
<evidence type="ECO:0000256" key="1">
    <source>
        <dbReference type="ARBA" id="ARBA00022679"/>
    </source>
</evidence>
<keyword evidence="5" id="KW-1185">Reference proteome</keyword>
<keyword evidence="1" id="KW-0808">Transferase</keyword>